<dbReference type="EMBL" id="BONZ01000033">
    <property type="protein sequence ID" value="GIH15325.1"/>
    <property type="molecule type" value="Genomic_DNA"/>
</dbReference>
<keyword evidence="8" id="KW-1185">Reference proteome</keyword>
<keyword evidence="1" id="KW-0678">Repressor</keyword>
<gene>
    <name evidence="7" type="ORF">Raf01_34970</name>
</gene>
<evidence type="ECO:0000313" key="8">
    <source>
        <dbReference type="Proteomes" id="UP000642748"/>
    </source>
</evidence>
<evidence type="ECO:0000313" key="7">
    <source>
        <dbReference type="EMBL" id="GIH15325.1"/>
    </source>
</evidence>
<dbReference type="Pfam" id="PF13977">
    <property type="entry name" value="TetR_C_6"/>
    <property type="match status" value="1"/>
</dbReference>
<proteinExistence type="predicted"/>
<feature type="domain" description="HTH tetR-type" evidence="5">
    <location>
        <begin position="26"/>
        <end position="57"/>
    </location>
</feature>
<evidence type="ECO:0000259" key="6">
    <source>
        <dbReference type="Pfam" id="PF13977"/>
    </source>
</evidence>
<reference evidence="7" key="1">
    <citation type="submission" date="2021-01" db="EMBL/GenBank/DDBJ databases">
        <title>Whole genome shotgun sequence of Rugosimonospora africana NBRC 104875.</title>
        <authorList>
            <person name="Komaki H."/>
            <person name="Tamura T."/>
        </authorList>
    </citation>
    <scope>NUCLEOTIDE SEQUENCE</scope>
    <source>
        <strain evidence="7">NBRC 104875</strain>
    </source>
</reference>
<evidence type="ECO:0000256" key="2">
    <source>
        <dbReference type="ARBA" id="ARBA00023015"/>
    </source>
</evidence>
<dbReference type="GO" id="GO:0003700">
    <property type="term" value="F:DNA-binding transcription factor activity"/>
    <property type="evidence" value="ECO:0007669"/>
    <property type="project" value="TreeGrafter"/>
</dbReference>
<keyword evidence="4" id="KW-0804">Transcription</keyword>
<feature type="domain" description="BetI-type transcriptional repressor C-terminal" evidence="6">
    <location>
        <begin position="85"/>
        <end position="187"/>
    </location>
</feature>
<dbReference type="InterPro" id="IPR036271">
    <property type="entry name" value="Tet_transcr_reg_TetR-rel_C_sf"/>
</dbReference>
<sequence length="196" mass="20300">MARPRKVSDERLVAAAGTAIGRLGPGFTLADVAAEAQVSAGTLVHRFGSKHGLLLAMLRAATADARAAPAGAPVADPVAAVRDALVERYRPLDDPGSAANNLAQLAADLSDERLRAGMAEFYDAVRAGTRALLRRAVDAGALPGAPPVPVAARILTAVADGAAIHWSTDPRGSLRHRLAADLDAILAGWRRRPTDD</sequence>
<dbReference type="InterPro" id="IPR039538">
    <property type="entry name" value="BetI_C"/>
</dbReference>
<organism evidence="7 8">
    <name type="scientific">Rugosimonospora africana</name>
    <dbReference type="NCBI Taxonomy" id="556532"/>
    <lineage>
        <taxon>Bacteria</taxon>
        <taxon>Bacillati</taxon>
        <taxon>Actinomycetota</taxon>
        <taxon>Actinomycetes</taxon>
        <taxon>Micromonosporales</taxon>
        <taxon>Micromonosporaceae</taxon>
        <taxon>Rugosimonospora</taxon>
    </lineage>
</organism>
<dbReference type="PANTHER" id="PTHR30055:SF234">
    <property type="entry name" value="HTH-TYPE TRANSCRIPTIONAL REGULATOR BETI"/>
    <property type="match status" value="1"/>
</dbReference>
<protein>
    <submittedName>
        <fullName evidence="7">TetR family transcriptional regulator</fullName>
    </submittedName>
</protein>
<dbReference type="Pfam" id="PF00440">
    <property type="entry name" value="TetR_N"/>
    <property type="match status" value="1"/>
</dbReference>
<dbReference type="Proteomes" id="UP000642748">
    <property type="component" value="Unassembled WGS sequence"/>
</dbReference>
<keyword evidence="2" id="KW-0805">Transcription regulation</keyword>
<dbReference type="InterPro" id="IPR050109">
    <property type="entry name" value="HTH-type_TetR-like_transc_reg"/>
</dbReference>
<dbReference type="PANTHER" id="PTHR30055">
    <property type="entry name" value="HTH-TYPE TRANSCRIPTIONAL REGULATOR RUTR"/>
    <property type="match status" value="1"/>
</dbReference>
<dbReference type="GO" id="GO:0000976">
    <property type="term" value="F:transcription cis-regulatory region binding"/>
    <property type="evidence" value="ECO:0007669"/>
    <property type="project" value="TreeGrafter"/>
</dbReference>
<dbReference type="Gene3D" id="1.10.357.10">
    <property type="entry name" value="Tetracycline Repressor, domain 2"/>
    <property type="match status" value="1"/>
</dbReference>
<evidence type="ECO:0000256" key="1">
    <source>
        <dbReference type="ARBA" id="ARBA00022491"/>
    </source>
</evidence>
<evidence type="ECO:0000256" key="3">
    <source>
        <dbReference type="ARBA" id="ARBA00023125"/>
    </source>
</evidence>
<keyword evidence="3" id="KW-0238">DNA-binding</keyword>
<dbReference type="SUPFAM" id="SSF48498">
    <property type="entry name" value="Tetracyclin repressor-like, C-terminal domain"/>
    <property type="match status" value="1"/>
</dbReference>
<accession>A0A8J3VQN6</accession>
<dbReference type="InterPro" id="IPR009057">
    <property type="entry name" value="Homeodomain-like_sf"/>
</dbReference>
<dbReference type="InterPro" id="IPR001647">
    <property type="entry name" value="HTH_TetR"/>
</dbReference>
<dbReference type="RefSeq" id="WP_203918964.1">
    <property type="nucleotide sequence ID" value="NZ_BONZ01000033.1"/>
</dbReference>
<comment type="caution">
    <text evidence="7">The sequence shown here is derived from an EMBL/GenBank/DDBJ whole genome shotgun (WGS) entry which is preliminary data.</text>
</comment>
<evidence type="ECO:0000259" key="5">
    <source>
        <dbReference type="Pfam" id="PF00440"/>
    </source>
</evidence>
<evidence type="ECO:0000256" key="4">
    <source>
        <dbReference type="ARBA" id="ARBA00023163"/>
    </source>
</evidence>
<dbReference type="AlphaFoldDB" id="A0A8J3VQN6"/>
<dbReference type="SUPFAM" id="SSF46689">
    <property type="entry name" value="Homeodomain-like"/>
    <property type="match status" value="1"/>
</dbReference>
<name>A0A8J3VQN6_9ACTN</name>